<dbReference type="InterPro" id="IPR041726">
    <property type="entry name" value="ACAD10_11_N"/>
</dbReference>
<name>H0JSX9_9NOCA</name>
<dbReference type="RefSeq" id="WP_006552739.1">
    <property type="nucleotide sequence ID" value="NZ_AHBW01000044.1"/>
</dbReference>
<reference evidence="2 3" key="1">
    <citation type="submission" date="2011-12" db="EMBL/GenBank/DDBJ databases">
        <authorList>
            <person name="Kriszt B."/>
            <person name="Tancsics A."/>
            <person name="Cserhati M."/>
            <person name="Toth A."/>
            <person name="Nagy I."/>
            <person name="Horvath B."/>
            <person name="Tamura T."/>
            <person name="Kukolya J."/>
            <person name="Szoboszlay S."/>
        </authorList>
    </citation>
    <scope>NUCLEOTIDE SEQUENCE [LARGE SCALE GENOMIC DNA]</scope>
    <source>
        <strain evidence="2 3">AK37</strain>
    </source>
</reference>
<proteinExistence type="predicted"/>
<dbReference type="Gene3D" id="3.90.1200.10">
    <property type="match status" value="1"/>
</dbReference>
<evidence type="ECO:0000259" key="1">
    <source>
        <dbReference type="Pfam" id="PF01636"/>
    </source>
</evidence>
<dbReference type="GO" id="GO:0016740">
    <property type="term" value="F:transferase activity"/>
    <property type="evidence" value="ECO:0007669"/>
    <property type="project" value="UniProtKB-KW"/>
</dbReference>
<dbReference type="EMBL" id="AHBW01000044">
    <property type="protein sequence ID" value="EHK82892.1"/>
    <property type="molecule type" value="Genomic_DNA"/>
</dbReference>
<dbReference type="InterPro" id="IPR011009">
    <property type="entry name" value="Kinase-like_dom_sf"/>
</dbReference>
<accession>H0JSX9</accession>
<evidence type="ECO:0000313" key="2">
    <source>
        <dbReference type="EMBL" id="EHK82892.1"/>
    </source>
</evidence>
<comment type="caution">
    <text evidence="2">The sequence shown here is derived from an EMBL/GenBank/DDBJ whole genome shotgun (WGS) entry which is preliminary data.</text>
</comment>
<sequence>MNDVPAGLDLDALDALDAYLQTSAPDLFSGPLRARLISGGRSNLTYEVTDGDRRLVLRRPPLGHVLATAHDMAREYRVISALAGTAVPVPRSHLLCEDDSVLGAPFYLMDLVVGTPYRTAEQLEPLGAERTRVISERMVDTLAALHAVDPATVGLEDFGRPQGFLERQVRRWTTQLENSHSRDLDGADELHRLLVDNLPGDGEVGIVHGDYRLDNVLVDDDDKVVAVLDWEMATLGDPLTDVALLLVYQRLARENTEFPVSTVSRAPGFLGDDELLARYEAAGGRDLSDMAFHLALAYYKLAVILEGIYFRFRQGKTVGDGFEELGRGVEPLLHAGIHALTSRKS</sequence>
<organism evidence="2 3">
    <name type="scientific">Rhodococcus pyridinivorans AK37</name>
    <dbReference type="NCBI Taxonomy" id="1114960"/>
    <lineage>
        <taxon>Bacteria</taxon>
        <taxon>Bacillati</taxon>
        <taxon>Actinomycetota</taxon>
        <taxon>Actinomycetes</taxon>
        <taxon>Mycobacteriales</taxon>
        <taxon>Nocardiaceae</taxon>
        <taxon>Rhodococcus</taxon>
    </lineage>
</organism>
<keyword evidence="2" id="KW-0808">Transferase</keyword>
<dbReference type="PANTHER" id="PTHR47829">
    <property type="entry name" value="HYDROLASE, PUTATIVE (AFU_ORTHOLOGUE AFUA_1G12880)-RELATED"/>
    <property type="match status" value="1"/>
</dbReference>
<protein>
    <submittedName>
        <fullName evidence="2">Aminoglycoside phosphotransferase</fullName>
    </submittedName>
</protein>
<dbReference type="PANTHER" id="PTHR47829:SF1">
    <property type="entry name" value="HAD FAMILY PHOSPHATASE"/>
    <property type="match status" value="1"/>
</dbReference>
<evidence type="ECO:0000313" key="3">
    <source>
        <dbReference type="Proteomes" id="UP000005064"/>
    </source>
</evidence>
<dbReference type="InterPro" id="IPR002575">
    <property type="entry name" value="Aminoglycoside_PTrfase"/>
</dbReference>
<dbReference type="SUPFAM" id="SSF56112">
    <property type="entry name" value="Protein kinase-like (PK-like)"/>
    <property type="match status" value="1"/>
</dbReference>
<dbReference type="PATRIC" id="fig|1114960.4.peg.2847"/>
<gene>
    <name evidence="2" type="ORF">AK37_13951</name>
</gene>
<dbReference type="Proteomes" id="UP000005064">
    <property type="component" value="Unassembled WGS sequence"/>
</dbReference>
<dbReference type="AlphaFoldDB" id="H0JSX9"/>
<dbReference type="Gene3D" id="3.30.200.20">
    <property type="entry name" value="Phosphorylase Kinase, domain 1"/>
    <property type="match status" value="1"/>
</dbReference>
<dbReference type="CDD" id="cd05154">
    <property type="entry name" value="ACAD10_11_N-like"/>
    <property type="match status" value="1"/>
</dbReference>
<dbReference type="InterPro" id="IPR052898">
    <property type="entry name" value="ACAD10-like"/>
</dbReference>
<dbReference type="Pfam" id="PF01636">
    <property type="entry name" value="APH"/>
    <property type="match status" value="1"/>
</dbReference>
<feature type="domain" description="Aminoglycoside phosphotransferase" evidence="1">
    <location>
        <begin position="34"/>
        <end position="268"/>
    </location>
</feature>